<evidence type="ECO:0000256" key="2">
    <source>
        <dbReference type="ARBA" id="ARBA00009228"/>
    </source>
</evidence>
<comment type="similarity">
    <text evidence="2">Belongs to the peptidase S1 family. Snake venom subfamily.</text>
</comment>
<evidence type="ECO:0000313" key="11">
    <source>
        <dbReference type="EMBL" id="KAG9339264.1"/>
    </source>
</evidence>
<dbReference type="EC" id="3.4.21.4" evidence="8"/>
<protein>
    <recommendedName>
        <fullName evidence="8">trypsin</fullName>
        <ecNumber evidence="8">3.4.21.4</ecNumber>
    </recommendedName>
</protein>
<evidence type="ECO:0000256" key="6">
    <source>
        <dbReference type="ARBA" id="ARBA00023157"/>
    </source>
</evidence>
<dbReference type="Gene3D" id="2.40.10.10">
    <property type="entry name" value="Trypsin-like serine proteases"/>
    <property type="match status" value="3"/>
</dbReference>
<dbReference type="GO" id="GO:0005615">
    <property type="term" value="C:extracellular space"/>
    <property type="evidence" value="ECO:0007669"/>
    <property type="project" value="TreeGrafter"/>
</dbReference>
<dbReference type="EMBL" id="JAFBMS010000056">
    <property type="protein sequence ID" value="KAG9339264.1"/>
    <property type="molecule type" value="Genomic_DNA"/>
</dbReference>
<proteinExistence type="inferred from homology"/>
<evidence type="ECO:0000259" key="10">
    <source>
        <dbReference type="PROSITE" id="PS50240"/>
    </source>
</evidence>
<comment type="catalytic activity">
    <reaction evidence="7">
        <text>Preferential cleavage: Arg-|-Xaa, Lys-|-Xaa.</text>
        <dbReference type="EC" id="3.4.21.4"/>
    </reaction>
</comment>
<keyword evidence="5 9" id="KW-0720">Serine protease</keyword>
<dbReference type="CDD" id="cd00190">
    <property type="entry name" value="Tryp_SPc"/>
    <property type="match status" value="1"/>
</dbReference>
<dbReference type="SMART" id="SM00020">
    <property type="entry name" value="Tryp_SPc"/>
    <property type="match status" value="1"/>
</dbReference>
<dbReference type="PANTHER" id="PTHR24264">
    <property type="entry name" value="TRYPSIN-RELATED"/>
    <property type="match status" value="1"/>
</dbReference>
<feature type="domain" description="Peptidase S1" evidence="10">
    <location>
        <begin position="115"/>
        <end position="324"/>
    </location>
</feature>
<evidence type="ECO:0000256" key="9">
    <source>
        <dbReference type="RuleBase" id="RU363034"/>
    </source>
</evidence>
<comment type="caution">
    <text evidence="11">The sequence shown here is derived from an EMBL/GenBank/DDBJ whole genome shotgun (WGS) entry which is preliminary data.</text>
</comment>
<evidence type="ECO:0000256" key="3">
    <source>
        <dbReference type="ARBA" id="ARBA00022670"/>
    </source>
</evidence>
<gene>
    <name evidence="11" type="ORF">JZ751_023964</name>
</gene>
<reference evidence="11" key="1">
    <citation type="thesis" date="2021" institute="BYU ScholarsArchive" country="Provo, UT, USA">
        <title>Applications of and Algorithms for Genome Assembly and Genomic Analyses with an Emphasis on Marine Teleosts.</title>
        <authorList>
            <person name="Pickett B.D."/>
        </authorList>
    </citation>
    <scope>NUCLEOTIDE SEQUENCE</scope>
    <source>
        <strain evidence="11">HI-2016</strain>
    </source>
</reference>
<dbReference type="PROSITE" id="PS00134">
    <property type="entry name" value="TRYPSIN_HIS"/>
    <property type="match status" value="1"/>
</dbReference>
<evidence type="ECO:0000313" key="12">
    <source>
        <dbReference type="Proteomes" id="UP000824540"/>
    </source>
</evidence>
<dbReference type="InterPro" id="IPR050127">
    <property type="entry name" value="Serine_Proteases_S1"/>
</dbReference>
<dbReference type="GO" id="GO:0004252">
    <property type="term" value="F:serine-type endopeptidase activity"/>
    <property type="evidence" value="ECO:0007669"/>
    <property type="project" value="UniProtKB-EC"/>
</dbReference>
<keyword evidence="6" id="KW-1015">Disulfide bond</keyword>
<dbReference type="InterPro" id="IPR043504">
    <property type="entry name" value="Peptidase_S1_PA_chymotrypsin"/>
</dbReference>
<name>A0A8T2NGZ3_9TELE</name>
<dbReference type="PANTHER" id="PTHR24264:SF20">
    <property type="entry name" value="TRYPSIN-LIKE"/>
    <property type="match status" value="1"/>
</dbReference>
<dbReference type="AlphaFoldDB" id="A0A8T2NGZ3"/>
<dbReference type="PROSITE" id="PS00135">
    <property type="entry name" value="TRYPSIN_SER"/>
    <property type="match status" value="1"/>
</dbReference>
<accession>A0A8T2NGZ3</accession>
<keyword evidence="3 9" id="KW-0645">Protease</keyword>
<feature type="non-terminal residue" evidence="11">
    <location>
        <position position="1"/>
    </location>
</feature>
<keyword evidence="12" id="KW-1185">Reference proteome</keyword>
<evidence type="ECO:0000256" key="7">
    <source>
        <dbReference type="ARBA" id="ARBA00036320"/>
    </source>
</evidence>
<dbReference type="InterPro" id="IPR001314">
    <property type="entry name" value="Peptidase_S1A"/>
</dbReference>
<evidence type="ECO:0000256" key="1">
    <source>
        <dbReference type="ARBA" id="ARBA00004239"/>
    </source>
</evidence>
<dbReference type="PRINTS" id="PR00722">
    <property type="entry name" value="CHYMOTRYPSIN"/>
</dbReference>
<evidence type="ECO:0000256" key="5">
    <source>
        <dbReference type="ARBA" id="ARBA00022825"/>
    </source>
</evidence>
<dbReference type="SUPFAM" id="SSF50494">
    <property type="entry name" value="Trypsin-like serine proteases"/>
    <property type="match status" value="1"/>
</dbReference>
<dbReference type="PROSITE" id="PS50240">
    <property type="entry name" value="TRYPSIN_DOM"/>
    <property type="match status" value="1"/>
</dbReference>
<dbReference type="InterPro" id="IPR018114">
    <property type="entry name" value="TRYPSIN_HIS"/>
</dbReference>
<dbReference type="FunFam" id="2.40.10.10:FF:000010">
    <property type="entry name" value="Kallikrein related peptidase 11"/>
    <property type="match status" value="1"/>
</dbReference>
<evidence type="ECO:0000256" key="8">
    <source>
        <dbReference type="ARBA" id="ARBA00038868"/>
    </source>
</evidence>
<sequence>MQKSVAACASHISGAFNPGATSWERVRGFDERVRLGVFVHGQHLRVGSDIGGAVRLNGSGSDLRNVPASAARTVLGLRQFCEPDMFFHREYSGLELHITYDLLSYPGQYLMQGRIVGGYAPVPHAIRYIVSIQTTKSQHFCGGSLINKYWVLTAAHCNIGSDNMIIVAGDYSLSMYEGTEQFFRPHLLIPHPEYNKDTNNADIMLIKDTLVSEGKLCQVSGWGFTSSSGGQIPSTLRTVKLPIISSARCNGSESFQGNITTNMICAGFSAGGKDACEGDSGGPLVCEGRVYGVVSWGNGCADARYPGVYTAVSKFRRWVDRTIFSFYS</sequence>
<evidence type="ECO:0000256" key="4">
    <source>
        <dbReference type="ARBA" id="ARBA00022801"/>
    </source>
</evidence>
<dbReference type="InterPro" id="IPR033116">
    <property type="entry name" value="TRYPSIN_SER"/>
</dbReference>
<dbReference type="OrthoDB" id="10059102at2759"/>
<dbReference type="Pfam" id="PF00089">
    <property type="entry name" value="Trypsin"/>
    <property type="match status" value="2"/>
</dbReference>
<dbReference type="Proteomes" id="UP000824540">
    <property type="component" value="Unassembled WGS sequence"/>
</dbReference>
<organism evidence="11 12">
    <name type="scientific">Albula glossodonta</name>
    <name type="common">roundjaw bonefish</name>
    <dbReference type="NCBI Taxonomy" id="121402"/>
    <lineage>
        <taxon>Eukaryota</taxon>
        <taxon>Metazoa</taxon>
        <taxon>Chordata</taxon>
        <taxon>Craniata</taxon>
        <taxon>Vertebrata</taxon>
        <taxon>Euteleostomi</taxon>
        <taxon>Actinopterygii</taxon>
        <taxon>Neopterygii</taxon>
        <taxon>Teleostei</taxon>
        <taxon>Albuliformes</taxon>
        <taxon>Albulidae</taxon>
        <taxon>Albula</taxon>
    </lineage>
</organism>
<dbReference type="InterPro" id="IPR009003">
    <property type="entry name" value="Peptidase_S1_PA"/>
</dbReference>
<keyword evidence="4 9" id="KW-0378">Hydrolase</keyword>
<dbReference type="GO" id="GO:0006508">
    <property type="term" value="P:proteolysis"/>
    <property type="evidence" value="ECO:0007669"/>
    <property type="project" value="UniProtKB-KW"/>
</dbReference>
<dbReference type="InterPro" id="IPR001254">
    <property type="entry name" value="Trypsin_dom"/>
</dbReference>
<comment type="subcellular location">
    <subcellularLocation>
        <location evidence="1">Secreted</location>
        <location evidence="1">Extracellular space</location>
    </subcellularLocation>
</comment>